<sequence>MERDISYIKTILYGTTTTFLALSFMIFPKEAYEASVRGLTMWWDVVFPSLLPFFILSEFLIRFGVVSFIGALFEPIMRPLFRVPGSGSFVWAMGLASGFPAGAKLTVRLRQDRKISAIEGERLVSFTNASNPLFIFGAISVGFFHDASLGIVLAVAHYAGNIIVGLAMRFYGVGKADISETIKPKGFSLKYALQLMHGERLKDHRPFGKLMGDAIHSAIQTLLMIGGFIILFSVLNQILDLIHITVLLSIFTTIILSLIQMPNELSPALIQGMFEITLGSQTVSQTQETTLLQKAIITSFILAFNGFSVQAQVASILSETDIRFKPFFLARCFHGFVAAILTYFIFDWFYIGTTNPASREEVVPAFQQLYVSNFFHTLYEMVLEWGGIFTLVAMLSWIILVANKIHQPKE</sequence>
<evidence type="ECO:0000313" key="3">
    <source>
        <dbReference type="EMBL" id="MBU9711238.1"/>
    </source>
</evidence>
<feature type="transmembrane region" description="Helical" evidence="1">
    <location>
        <begin position="328"/>
        <end position="351"/>
    </location>
</feature>
<feature type="transmembrane region" description="Helical" evidence="1">
    <location>
        <begin position="123"/>
        <end position="144"/>
    </location>
</feature>
<evidence type="ECO:0000259" key="2">
    <source>
        <dbReference type="Pfam" id="PF07670"/>
    </source>
</evidence>
<feature type="transmembrane region" description="Helical" evidence="1">
    <location>
        <begin position="150"/>
        <end position="171"/>
    </location>
</feature>
<dbReference type="NCBIfam" id="TIGR02871">
    <property type="entry name" value="spore_ylbJ"/>
    <property type="match status" value="1"/>
</dbReference>
<gene>
    <name evidence="3" type="primary">ylbJ</name>
    <name evidence="3" type="ORF">KS419_05800</name>
</gene>
<feature type="transmembrane region" description="Helical" evidence="1">
    <location>
        <begin position="47"/>
        <end position="73"/>
    </location>
</feature>
<feature type="domain" description="Nucleoside transporter/FeoB GTPase Gate" evidence="2">
    <location>
        <begin position="45"/>
        <end position="142"/>
    </location>
</feature>
<dbReference type="InterPro" id="IPR014226">
    <property type="entry name" value="Spore_IM_YlbJ"/>
</dbReference>
<evidence type="ECO:0000256" key="1">
    <source>
        <dbReference type="SAM" id="Phobius"/>
    </source>
</evidence>
<keyword evidence="1" id="KW-0472">Membrane</keyword>
<name>A0ABS6JC36_9BACI</name>
<dbReference type="RefSeq" id="WP_217065122.1">
    <property type="nucleotide sequence ID" value="NZ_JAHQCS010000064.1"/>
</dbReference>
<accession>A0ABS6JC36</accession>
<feature type="transmembrane region" description="Helical" evidence="1">
    <location>
        <begin position="382"/>
        <end position="402"/>
    </location>
</feature>
<dbReference type="Proteomes" id="UP000784880">
    <property type="component" value="Unassembled WGS sequence"/>
</dbReference>
<protein>
    <submittedName>
        <fullName evidence="3">Sporulation integral membrane protein YlbJ</fullName>
    </submittedName>
</protein>
<feature type="transmembrane region" description="Helical" evidence="1">
    <location>
        <begin position="214"/>
        <end position="235"/>
    </location>
</feature>
<organism evidence="3 4">
    <name type="scientific">Evansella tamaricis</name>
    <dbReference type="NCBI Taxonomy" id="2069301"/>
    <lineage>
        <taxon>Bacteria</taxon>
        <taxon>Bacillati</taxon>
        <taxon>Bacillota</taxon>
        <taxon>Bacilli</taxon>
        <taxon>Bacillales</taxon>
        <taxon>Bacillaceae</taxon>
        <taxon>Evansella</taxon>
    </lineage>
</organism>
<evidence type="ECO:0000313" key="4">
    <source>
        <dbReference type="Proteomes" id="UP000784880"/>
    </source>
</evidence>
<feature type="transmembrane region" description="Helical" evidence="1">
    <location>
        <begin position="7"/>
        <end position="27"/>
    </location>
</feature>
<dbReference type="Pfam" id="PF07670">
    <property type="entry name" value="Gate"/>
    <property type="match status" value="1"/>
</dbReference>
<keyword evidence="1" id="KW-0812">Transmembrane</keyword>
<keyword evidence="4" id="KW-1185">Reference proteome</keyword>
<dbReference type="InterPro" id="IPR011642">
    <property type="entry name" value="Gate_dom"/>
</dbReference>
<dbReference type="EMBL" id="JAHQCS010000064">
    <property type="protein sequence ID" value="MBU9711238.1"/>
    <property type="molecule type" value="Genomic_DNA"/>
</dbReference>
<proteinExistence type="predicted"/>
<reference evidence="3 4" key="1">
    <citation type="submission" date="2021-06" db="EMBL/GenBank/DDBJ databases">
        <title>Bacillus sp. RD4P76, an endophyte from a halophyte.</title>
        <authorList>
            <person name="Sun J.-Q."/>
        </authorList>
    </citation>
    <scope>NUCLEOTIDE SEQUENCE [LARGE SCALE GENOMIC DNA]</scope>
    <source>
        <strain evidence="3 4">CGMCC 1.15917</strain>
    </source>
</reference>
<comment type="caution">
    <text evidence="3">The sequence shown here is derived from an EMBL/GenBank/DDBJ whole genome shotgun (WGS) entry which is preliminary data.</text>
</comment>
<feature type="transmembrane region" description="Helical" evidence="1">
    <location>
        <begin position="241"/>
        <end position="259"/>
    </location>
</feature>
<keyword evidence="1" id="KW-1133">Transmembrane helix</keyword>